<feature type="transmembrane region" description="Helical" evidence="2">
    <location>
        <begin position="132"/>
        <end position="150"/>
    </location>
</feature>
<evidence type="ECO:0000313" key="6">
    <source>
        <dbReference type="EMBL" id="PRX15206.1"/>
    </source>
</evidence>
<keyword evidence="2" id="KW-1133">Transmembrane helix</keyword>
<accession>A0A084JTT8</accession>
<keyword evidence="2" id="KW-0472">Membrane</keyword>
<dbReference type="Proteomes" id="UP000239997">
    <property type="component" value="Unassembled WGS sequence"/>
</dbReference>
<keyword evidence="8" id="KW-1185">Reference proteome</keyword>
<gene>
    <name evidence="5" type="ORF">IL45_09480</name>
    <name evidence="6" type="ORF">LY02_00421</name>
</gene>
<feature type="repeat" description="TPR" evidence="1">
    <location>
        <begin position="57"/>
        <end position="90"/>
    </location>
</feature>
<feature type="signal peptide" evidence="3">
    <location>
        <begin position="1"/>
        <end position="20"/>
    </location>
</feature>
<keyword evidence="3" id="KW-0732">Signal</keyword>
<name>A0A084JTT8_NONUL</name>
<evidence type="ECO:0000313" key="7">
    <source>
        <dbReference type="Proteomes" id="UP000028531"/>
    </source>
</evidence>
<dbReference type="OrthoDB" id="9776208at2"/>
<dbReference type="EMBL" id="JPJI01000032">
    <property type="protein sequence ID" value="KEZ92372.1"/>
    <property type="molecule type" value="Genomic_DNA"/>
</dbReference>
<feature type="transmembrane region" description="Helical" evidence="2">
    <location>
        <begin position="162"/>
        <end position="183"/>
    </location>
</feature>
<protein>
    <submittedName>
        <fullName evidence="6">SH3 domain-containing protein</fullName>
    </submittedName>
</protein>
<evidence type="ECO:0000259" key="4">
    <source>
        <dbReference type="PROSITE" id="PS51781"/>
    </source>
</evidence>
<reference evidence="6 8" key="2">
    <citation type="submission" date="2018-03" db="EMBL/GenBank/DDBJ databases">
        <title>Genomic Encyclopedia of Archaeal and Bacterial Type Strains, Phase II (KMG-II): from individual species to whole genera.</title>
        <authorList>
            <person name="Goeker M."/>
        </authorList>
    </citation>
    <scope>NUCLEOTIDE SEQUENCE [LARGE SCALE GENOMIC DNA]</scope>
    <source>
        <strain evidence="6 8">DSM 22727</strain>
    </source>
</reference>
<comment type="caution">
    <text evidence="5">The sequence shown here is derived from an EMBL/GenBank/DDBJ whole genome shotgun (WGS) entry which is preliminary data.</text>
</comment>
<keyword evidence="2" id="KW-0812">Transmembrane</keyword>
<dbReference type="Proteomes" id="UP000028531">
    <property type="component" value="Unassembled WGS sequence"/>
</dbReference>
<reference evidence="5 7" key="1">
    <citation type="submission" date="2014-07" db="EMBL/GenBank/DDBJ databases">
        <title>Draft genome sequence of Nonlabens ulvanivorans, an ulvan degrading bacterium.</title>
        <authorList>
            <person name="Kopel M."/>
            <person name="Helbert W."/>
            <person name="Henrissat B."/>
            <person name="Doniger T."/>
            <person name="Banin E."/>
        </authorList>
    </citation>
    <scope>NUCLEOTIDE SEQUENCE [LARGE SCALE GENOMIC DNA]</scope>
    <source>
        <strain evidence="5 7">PLR</strain>
    </source>
</reference>
<keyword evidence="1" id="KW-0802">TPR repeat</keyword>
<sequence>MKWMTSFLFLLMTLIVSGQGSEVDDHFAKANQAYTAENYQMAISNYEEILKTDVHSVDVYYNLGNSYYKLNQVGPAIYNYEKALMLDPSNEDVLNNLQFAKQMRIDAVESLPENEFESKASSVASSLTIDEWAYLSIILLIISILLFVLYHYSQTAGKKRLFFLLMLLFAIGVITTIIIGFYAQNNLDNQQYAIVYAAEFTAREEPKQSSSASFVIHEGTKVEVLEEFNDWARISLENGSKAWVTLETIKKL</sequence>
<dbReference type="InterPro" id="IPR019734">
    <property type="entry name" value="TPR_rpt"/>
</dbReference>
<evidence type="ECO:0000313" key="5">
    <source>
        <dbReference type="EMBL" id="KEZ92372.1"/>
    </source>
</evidence>
<dbReference type="PROSITE" id="PS50005">
    <property type="entry name" value="TPR"/>
    <property type="match status" value="1"/>
</dbReference>
<dbReference type="InterPro" id="IPR011990">
    <property type="entry name" value="TPR-like_helical_dom_sf"/>
</dbReference>
<dbReference type="Pfam" id="PF08239">
    <property type="entry name" value="SH3_3"/>
    <property type="match status" value="1"/>
</dbReference>
<dbReference type="SMART" id="SM00287">
    <property type="entry name" value="SH3b"/>
    <property type="match status" value="1"/>
</dbReference>
<dbReference type="EMBL" id="PVNA01000001">
    <property type="protein sequence ID" value="PRX15206.1"/>
    <property type="molecule type" value="Genomic_DNA"/>
</dbReference>
<dbReference type="SMART" id="SM00028">
    <property type="entry name" value="TPR"/>
    <property type="match status" value="2"/>
</dbReference>
<dbReference type="PROSITE" id="PS51781">
    <property type="entry name" value="SH3B"/>
    <property type="match status" value="1"/>
</dbReference>
<evidence type="ECO:0000313" key="8">
    <source>
        <dbReference type="Proteomes" id="UP000239997"/>
    </source>
</evidence>
<dbReference type="InterPro" id="IPR003646">
    <property type="entry name" value="SH3-like_bac-type"/>
</dbReference>
<evidence type="ECO:0000256" key="3">
    <source>
        <dbReference type="SAM" id="SignalP"/>
    </source>
</evidence>
<dbReference type="Gene3D" id="2.30.30.40">
    <property type="entry name" value="SH3 Domains"/>
    <property type="match status" value="1"/>
</dbReference>
<evidence type="ECO:0000256" key="2">
    <source>
        <dbReference type="SAM" id="Phobius"/>
    </source>
</evidence>
<proteinExistence type="predicted"/>
<dbReference type="PROSITE" id="PS50293">
    <property type="entry name" value="TPR_REGION"/>
    <property type="match status" value="1"/>
</dbReference>
<organism evidence="5 7">
    <name type="scientific">Nonlabens ulvanivorans</name>
    <name type="common">Persicivirga ulvanivorans</name>
    <dbReference type="NCBI Taxonomy" id="906888"/>
    <lineage>
        <taxon>Bacteria</taxon>
        <taxon>Pseudomonadati</taxon>
        <taxon>Bacteroidota</taxon>
        <taxon>Flavobacteriia</taxon>
        <taxon>Flavobacteriales</taxon>
        <taxon>Flavobacteriaceae</taxon>
        <taxon>Nonlabens</taxon>
    </lineage>
</organism>
<dbReference type="Gene3D" id="1.25.40.10">
    <property type="entry name" value="Tetratricopeptide repeat domain"/>
    <property type="match status" value="1"/>
</dbReference>
<evidence type="ECO:0000256" key="1">
    <source>
        <dbReference type="PROSITE-ProRule" id="PRU00339"/>
    </source>
</evidence>
<dbReference type="SUPFAM" id="SSF48452">
    <property type="entry name" value="TPR-like"/>
    <property type="match status" value="1"/>
</dbReference>
<feature type="chain" id="PRO_5001777548" evidence="3">
    <location>
        <begin position="21"/>
        <end position="252"/>
    </location>
</feature>
<dbReference type="RefSeq" id="WP_036583126.1">
    <property type="nucleotide sequence ID" value="NZ_JPJI01000032.1"/>
</dbReference>
<feature type="domain" description="SH3b" evidence="4">
    <location>
        <begin position="190"/>
        <end position="252"/>
    </location>
</feature>
<dbReference type="AlphaFoldDB" id="A0A084JTT8"/>
<dbReference type="Pfam" id="PF00515">
    <property type="entry name" value="TPR_1"/>
    <property type="match status" value="1"/>
</dbReference>